<feature type="compositionally biased region" description="Basic and acidic residues" evidence="1">
    <location>
        <begin position="326"/>
        <end position="347"/>
    </location>
</feature>
<evidence type="ECO:0000313" key="2">
    <source>
        <dbReference type="EMBL" id="EPQ56715.1"/>
    </source>
</evidence>
<dbReference type="RefSeq" id="XP_007865392.1">
    <property type="nucleotide sequence ID" value="XM_007867201.1"/>
</dbReference>
<protein>
    <submittedName>
        <fullName evidence="2">Uncharacterized protein</fullName>
    </submittedName>
</protein>
<gene>
    <name evidence="2" type="ORF">GLOTRDRAFT_128651</name>
</gene>
<dbReference type="OrthoDB" id="3243413at2759"/>
<dbReference type="AlphaFoldDB" id="S7RQ46"/>
<name>S7RQ46_GLOTA</name>
<dbReference type="Proteomes" id="UP000030669">
    <property type="component" value="Unassembled WGS sequence"/>
</dbReference>
<keyword evidence="3" id="KW-1185">Reference proteome</keyword>
<dbReference type="EMBL" id="KB469300">
    <property type="protein sequence ID" value="EPQ56715.1"/>
    <property type="molecule type" value="Genomic_DNA"/>
</dbReference>
<proteinExistence type="predicted"/>
<evidence type="ECO:0000313" key="3">
    <source>
        <dbReference type="Proteomes" id="UP000030669"/>
    </source>
</evidence>
<dbReference type="KEGG" id="gtr:GLOTRDRAFT_128651"/>
<organism evidence="2 3">
    <name type="scientific">Gloeophyllum trabeum (strain ATCC 11539 / FP-39264 / Madison 617)</name>
    <name type="common">Brown rot fungus</name>
    <dbReference type="NCBI Taxonomy" id="670483"/>
    <lineage>
        <taxon>Eukaryota</taxon>
        <taxon>Fungi</taxon>
        <taxon>Dikarya</taxon>
        <taxon>Basidiomycota</taxon>
        <taxon>Agaricomycotina</taxon>
        <taxon>Agaricomycetes</taxon>
        <taxon>Gloeophyllales</taxon>
        <taxon>Gloeophyllaceae</taxon>
        <taxon>Gloeophyllum</taxon>
    </lineage>
</organism>
<evidence type="ECO:0000256" key="1">
    <source>
        <dbReference type="SAM" id="MobiDB-lite"/>
    </source>
</evidence>
<sequence length="380" mass="41916">MSGNSTEFESMELPVVNRQWEISQPEENFMVVCHPYPSGYPNMETGQDAQKLALWLACILGDHDYLLSLRYKPSSPLVVFGVSGRFTELRKLLGAHEWSYFLKSPEPDEAGKVSKIFPCRYKTAGEIQKAAWKECRIKESWFYPEGLEWRRMKAKIKDPYPVTGRCGLPGDNVNKDGLCLPLPADLFPPPKTPKLAPGSSGWVQEKTGGPSLLRQPKVCGAWSKGAPAIKAAKSDAWLSLNAAQSITTVAPAMTRGANISSGSTTSNASEFPITPRPVSLEVADPDALDLSRFSISEDTGDIPDGHILPLADSVTAPTTPVDPTEDLWRGHDSWPAEDAKSTLEPKQGKKKIVIQDQDELEDGWSQVKKGRKQRRGKNWN</sequence>
<accession>S7RQ46</accession>
<reference evidence="2 3" key="1">
    <citation type="journal article" date="2012" name="Science">
        <title>The Paleozoic origin of enzymatic lignin decomposition reconstructed from 31 fungal genomes.</title>
        <authorList>
            <person name="Floudas D."/>
            <person name="Binder M."/>
            <person name="Riley R."/>
            <person name="Barry K."/>
            <person name="Blanchette R.A."/>
            <person name="Henrissat B."/>
            <person name="Martinez A.T."/>
            <person name="Otillar R."/>
            <person name="Spatafora J.W."/>
            <person name="Yadav J.S."/>
            <person name="Aerts A."/>
            <person name="Benoit I."/>
            <person name="Boyd A."/>
            <person name="Carlson A."/>
            <person name="Copeland A."/>
            <person name="Coutinho P.M."/>
            <person name="de Vries R.P."/>
            <person name="Ferreira P."/>
            <person name="Findley K."/>
            <person name="Foster B."/>
            <person name="Gaskell J."/>
            <person name="Glotzer D."/>
            <person name="Gorecki P."/>
            <person name="Heitman J."/>
            <person name="Hesse C."/>
            <person name="Hori C."/>
            <person name="Igarashi K."/>
            <person name="Jurgens J.A."/>
            <person name="Kallen N."/>
            <person name="Kersten P."/>
            <person name="Kohler A."/>
            <person name="Kuees U."/>
            <person name="Kumar T.K.A."/>
            <person name="Kuo A."/>
            <person name="LaButti K."/>
            <person name="Larrondo L.F."/>
            <person name="Lindquist E."/>
            <person name="Ling A."/>
            <person name="Lombard V."/>
            <person name="Lucas S."/>
            <person name="Lundell T."/>
            <person name="Martin R."/>
            <person name="McLaughlin D.J."/>
            <person name="Morgenstern I."/>
            <person name="Morin E."/>
            <person name="Murat C."/>
            <person name="Nagy L.G."/>
            <person name="Nolan M."/>
            <person name="Ohm R.A."/>
            <person name="Patyshakuliyeva A."/>
            <person name="Rokas A."/>
            <person name="Ruiz-Duenas F.J."/>
            <person name="Sabat G."/>
            <person name="Salamov A."/>
            <person name="Samejima M."/>
            <person name="Schmutz J."/>
            <person name="Slot J.C."/>
            <person name="St John F."/>
            <person name="Stenlid J."/>
            <person name="Sun H."/>
            <person name="Sun S."/>
            <person name="Syed K."/>
            <person name="Tsang A."/>
            <person name="Wiebenga A."/>
            <person name="Young D."/>
            <person name="Pisabarro A."/>
            <person name="Eastwood D.C."/>
            <person name="Martin F."/>
            <person name="Cullen D."/>
            <person name="Grigoriev I.V."/>
            <person name="Hibbett D.S."/>
        </authorList>
    </citation>
    <scope>NUCLEOTIDE SEQUENCE [LARGE SCALE GENOMIC DNA]</scope>
    <source>
        <strain evidence="2 3">ATCC 11539</strain>
    </source>
</reference>
<feature type="region of interest" description="Disordered" evidence="1">
    <location>
        <begin position="301"/>
        <end position="380"/>
    </location>
</feature>
<dbReference type="HOGENOM" id="CLU_727723_0_0_1"/>
<dbReference type="GeneID" id="19301758"/>
<feature type="compositionally biased region" description="Basic residues" evidence="1">
    <location>
        <begin position="368"/>
        <end position="380"/>
    </location>
</feature>
<dbReference type="eggNOG" id="ENOG502SPSB">
    <property type="taxonomic scope" value="Eukaryota"/>
</dbReference>